<dbReference type="AlphaFoldDB" id="A0A7Y3RJR4"/>
<evidence type="ECO:0000313" key="4">
    <source>
        <dbReference type="EMBL" id="NNU15374.1"/>
    </source>
</evidence>
<evidence type="ECO:0000256" key="3">
    <source>
        <dbReference type="ARBA" id="ARBA00022884"/>
    </source>
</evidence>
<dbReference type="Pfam" id="PF07378">
    <property type="entry name" value="FlbT"/>
    <property type="match status" value="1"/>
</dbReference>
<name>A0A7Y3RJR4_9PROT</name>
<dbReference type="GO" id="GO:0048027">
    <property type="term" value="F:mRNA 5'-UTR binding"/>
    <property type="evidence" value="ECO:0007669"/>
    <property type="project" value="InterPro"/>
</dbReference>
<evidence type="ECO:0000256" key="1">
    <source>
        <dbReference type="ARBA" id="ARBA00022491"/>
    </source>
</evidence>
<keyword evidence="1" id="KW-0678">Repressor</keyword>
<evidence type="ECO:0000313" key="5">
    <source>
        <dbReference type="Proteomes" id="UP000536835"/>
    </source>
</evidence>
<keyword evidence="4" id="KW-0969">Cilium</keyword>
<comment type="caution">
    <text evidence="4">The sequence shown here is derived from an EMBL/GenBank/DDBJ whole genome shotgun (WGS) entry which is preliminary data.</text>
</comment>
<gene>
    <name evidence="4" type="ORF">HK107_03410</name>
</gene>
<keyword evidence="4" id="KW-0966">Cell projection</keyword>
<dbReference type="Proteomes" id="UP000536835">
    <property type="component" value="Unassembled WGS sequence"/>
</dbReference>
<dbReference type="RefSeq" id="WP_173196803.1">
    <property type="nucleotide sequence ID" value="NZ_JABFCX010000002.1"/>
</dbReference>
<accession>A0A7Y3RJR4</accession>
<keyword evidence="5" id="KW-1185">Reference proteome</keyword>
<reference evidence="4 5" key="1">
    <citation type="submission" date="2020-05" db="EMBL/GenBank/DDBJ databases">
        <title>Parvularcula mediterraneae sp. nov., isolated from polypropylene straw from shallow seawater of the seashore of Laganas in Zakynthos island, Greece.</title>
        <authorList>
            <person name="Szabo I."/>
            <person name="Al-Omari J."/>
            <person name="Rado J."/>
            <person name="Szerdahelyi G.S."/>
        </authorList>
    </citation>
    <scope>NUCLEOTIDE SEQUENCE [LARGE SCALE GENOMIC DNA]</scope>
    <source>
        <strain evidence="4 5">ZS-1/3</strain>
    </source>
</reference>
<proteinExistence type="predicted"/>
<organism evidence="4 5">
    <name type="scientific">Parvularcula mediterranea</name>
    <dbReference type="NCBI Taxonomy" id="2732508"/>
    <lineage>
        <taxon>Bacteria</taxon>
        <taxon>Pseudomonadati</taxon>
        <taxon>Pseudomonadota</taxon>
        <taxon>Alphaproteobacteria</taxon>
        <taxon>Parvularculales</taxon>
        <taxon>Parvularculaceae</taxon>
        <taxon>Parvularcula</taxon>
    </lineage>
</organism>
<dbReference type="GO" id="GO:0006402">
    <property type="term" value="P:mRNA catabolic process"/>
    <property type="evidence" value="ECO:0007669"/>
    <property type="project" value="InterPro"/>
</dbReference>
<dbReference type="GO" id="GO:1902209">
    <property type="term" value="P:negative regulation of bacterial-type flagellum assembly"/>
    <property type="evidence" value="ECO:0007669"/>
    <property type="project" value="InterPro"/>
</dbReference>
<keyword evidence="2" id="KW-1005">Bacterial flagellum biogenesis</keyword>
<dbReference type="InterPro" id="IPR009967">
    <property type="entry name" value="Flagellum_FlbT"/>
</dbReference>
<keyword evidence="4" id="KW-0282">Flagellum</keyword>
<protein>
    <submittedName>
        <fullName evidence="4">Flagellar biosynthesis repressor FlbT</fullName>
    </submittedName>
</protein>
<keyword evidence="3" id="KW-0694">RNA-binding</keyword>
<dbReference type="GO" id="GO:0044781">
    <property type="term" value="P:bacterial-type flagellum organization"/>
    <property type="evidence" value="ECO:0007669"/>
    <property type="project" value="UniProtKB-KW"/>
</dbReference>
<evidence type="ECO:0000256" key="2">
    <source>
        <dbReference type="ARBA" id="ARBA00022795"/>
    </source>
</evidence>
<dbReference type="EMBL" id="JABFCX010000002">
    <property type="protein sequence ID" value="NNU15374.1"/>
    <property type="molecule type" value="Genomic_DNA"/>
</dbReference>
<sequence>MSGLILNLKPWERFLVGSHVLQNGPRRSQIRVQDGGAGVLRLSDALHPEQVTTPLTRAYYAAQLLLLGEEDGEAASASLLEVTLVQLRDALGASEGIDEALRHAEGGRYFAVLRALRPLLPEEALLLSGACQGGQDNFGEHVSAAC</sequence>